<proteinExistence type="predicted"/>
<gene>
    <name evidence="1" type="ORF">P7D79_01240</name>
</gene>
<sequence>MVFEKSGYTVGETFFWYGKALKIKSIQAKTAYDKFGQPHVLVRADDGKIYWLRA</sequence>
<dbReference type="Proteomes" id="UP001264335">
    <property type="component" value="Unassembled WGS sequence"/>
</dbReference>
<dbReference type="AlphaFoldDB" id="A0ABD5F541"/>
<dbReference type="RefSeq" id="WP_185969654.1">
    <property type="nucleotide sequence ID" value="NZ_CAAKOC010000127.1"/>
</dbReference>
<comment type="caution">
    <text evidence="1">The sequence shown here is derived from an EMBL/GenBank/DDBJ whole genome shotgun (WGS) entry which is preliminary data.</text>
</comment>
<dbReference type="EMBL" id="JARPWY010000002">
    <property type="protein sequence ID" value="MDT2512845.1"/>
    <property type="molecule type" value="Genomic_DNA"/>
</dbReference>
<protein>
    <submittedName>
        <fullName evidence="1">Uncharacterized protein</fullName>
    </submittedName>
</protein>
<accession>A0ABD5F541</accession>
<evidence type="ECO:0000313" key="1">
    <source>
        <dbReference type="EMBL" id="MDT2512845.1"/>
    </source>
</evidence>
<evidence type="ECO:0000313" key="2">
    <source>
        <dbReference type="Proteomes" id="UP001264335"/>
    </source>
</evidence>
<name>A0ABD5F541_ENTAV</name>
<reference evidence="1 2" key="1">
    <citation type="submission" date="2023-03" db="EMBL/GenBank/DDBJ databases">
        <authorList>
            <person name="Shen W."/>
            <person name="Cai J."/>
        </authorList>
    </citation>
    <scope>NUCLEOTIDE SEQUENCE [LARGE SCALE GENOMIC DNA]</scope>
    <source>
        <strain evidence="1 2">Y2</strain>
    </source>
</reference>
<organism evidence="1 2">
    <name type="scientific">Enterococcus avium</name>
    <name type="common">Streptococcus avium</name>
    <dbReference type="NCBI Taxonomy" id="33945"/>
    <lineage>
        <taxon>Bacteria</taxon>
        <taxon>Bacillati</taxon>
        <taxon>Bacillota</taxon>
        <taxon>Bacilli</taxon>
        <taxon>Lactobacillales</taxon>
        <taxon>Enterococcaceae</taxon>
        <taxon>Enterococcus</taxon>
    </lineage>
</organism>